<dbReference type="InterPro" id="IPR011991">
    <property type="entry name" value="ArsR-like_HTH"/>
</dbReference>
<dbReference type="SMART" id="SM00347">
    <property type="entry name" value="HTH_MARR"/>
    <property type="match status" value="1"/>
</dbReference>
<dbReference type="InterPro" id="IPR000835">
    <property type="entry name" value="HTH_MarR-typ"/>
</dbReference>
<dbReference type="EMBL" id="FAUH01000002">
    <property type="protein sequence ID" value="CUU65104.1"/>
    <property type="molecule type" value="Genomic_DNA"/>
</dbReference>
<dbReference type="Gene3D" id="1.10.10.10">
    <property type="entry name" value="Winged helix-like DNA-binding domain superfamily/Winged helix DNA-binding domain"/>
    <property type="match status" value="1"/>
</dbReference>
<dbReference type="PROSITE" id="PS50995">
    <property type="entry name" value="HTH_MARR_2"/>
    <property type="match status" value="1"/>
</dbReference>
<dbReference type="SUPFAM" id="SSF46785">
    <property type="entry name" value="Winged helix' DNA-binding domain"/>
    <property type="match status" value="1"/>
</dbReference>
<evidence type="ECO:0000259" key="1">
    <source>
        <dbReference type="PROSITE" id="PS50995"/>
    </source>
</evidence>
<dbReference type="OrthoDB" id="3216907at2"/>
<dbReference type="RefSeq" id="WP_073883458.1">
    <property type="nucleotide sequence ID" value="NZ_DAMBUN010000004.1"/>
</dbReference>
<gene>
    <name evidence="2" type="ORF">CVAR292_00417</name>
</gene>
<dbReference type="PANTHER" id="PTHR33164:SF104">
    <property type="entry name" value="TRANSCRIPTIONAL REGULATORY PROTEIN"/>
    <property type="match status" value="1"/>
</dbReference>
<sequence>MSDSRDLRSQTVDAWASTIPDIDRQTMETVALIKSISEAVDRASDQACRDLDISAAELELLVPLRHHNGPLTAARLADMLHMSRAGVSKHLRRLEDRGLVVRQASDADRRTAEVTVTDRGRTLTDSTFARDLAAHRALLQDSLADPTTVAVLRRINSAIMGRMDELT</sequence>
<dbReference type="GO" id="GO:0003700">
    <property type="term" value="F:DNA-binding transcription factor activity"/>
    <property type="evidence" value="ECO:0007669"/>
    <property type="project" value="InterPro"/>
</dbReference>
<accession>A0A110BEZ6</accession>
<name>A0A110BEZ6_9CORY</name>
<protein>
    <submittedName>
        <fullName evidence="2">Transcriptional regulators</fullName>
    </submittedName>
</protein>
<dbReference type="CDD" id="cd00090">
    <property type="entry name" value="HTH_ARSR"/>
    <property type="match status" value="1"/>
</dbReference>
<dbReference type="Pfam" id="PF12802">
    <property type="entry name" value="MarR_2"/>
    <property type="match status" value="1"/>
</dbReference>
<feature type="domain" description="HTH marR-type" evidence="1">
    <location>
        <begin position="26"/>
        <end position="161"/>
    </location>
</feature>
<dbReference type="PANTHER" id="PTHR33164">
    <property type="entry name" value="TRANSCRIPTIONAL REGULATOR, MARR FAMILY"/>
    <property type="match status" value="1"/>
</dbReference>
<dbReference type="Proteomes" id="UP000182498">
    <property type="component" value="Unassembled WGS sequence"/>
</dbReference>
<dbReference type="InterPro" id="IPR036390">
    <property type="entry name" value="WH_DNA-bd_sf"/>
</dbReference>
<dbReference type="InterPro" id="IPR036388">
    <property type="entry name" value="WH-like_DNA-bd_sf"/>
</dbReference>
<proteinExistence type="predicted"/>
<keyword evidence="3" id="KW-1185">Reference proteome</keyword>
<evidence type="ECO:0000313" key="2">
    <source>
        <dbReference type="EMBL" id="CUU65104.1"/>
    </source>
</evidence>
<dbReference type="InterPro" id="IPR039422">
    <property type="entry name" value="MarR/SlyA-like"/>
</dbReference>
<dbReference type="PRINTS" id="PR00598">
    <property type="entry name" value="HTHMARR"/>
</dbReference>
<evidence type="ECO:0000313" key="3">
    <source>
        <dbReference type="Proteomes" id="UP000182498"/>
    </source>
</evidence>
<dbReference type="GO" id="GO:0006950">
    <property type="term" value="P:response to stress"/>
    <property type="evidence" value="ECO:0007669"/>
    <property type="project" value="TreeGrafter"/>
</dbReference>
<organism evidence="2 3">
    <name type="scientific">Corynebacterium variabile</name>
    <dbReference type="NCBI Taxonomy" id="1727"/>
    <lineage>
        <taxon>Bacteria</taxon>
        <taxon>Bacillati</taxon>
        <taxon>Actinomycetota</taxon>
        <taxon>Actinomycetes</taxon>
        <taxon>Mycobacteriales</taxon>
        <taxon>Corynebacteriaceae</taxon>
        <taxon>Corynebacterium</taxon>
    </lineage>
</organism>
<dbReference type="AlphaFoldDB" id="A0A110BEZ6"/>
<reference evidence="3" key="1">
    <citation type="submission" date="2015-11" db="EMBL/GenBank/DDBJ databases">
        <authorList>
            <person name="Dugat-Bony E."/>
        </authorList>
    </citation>
    <scope>NUCLEOTIDE SEQUENCE [LARGE SCALE GENOMIC DNA]</scope>
    <source>
        <strain evidence="3">Mu292</strain>
    </source>
</reference>